<gene>
    <name evidence="1" type="ORF">UY48_C0018G0011</name>
</gene>
<evidence type="ECO:0000313" key="1">
    <source>
        <dbReference type="EMBL" id="KKW11477.1"/>
    </source>
</evidence>
<organism evidence="1 2">
    <name type="scientific">Candidatus Gottesmanbacteria bacterium GW2011_GWB1_49_7</name>
    <dbReference type="NCBI Taxonomy" id="1618448"/>
    <lineage>
        <taxon>Bacteria</taxon>
        <taxon>Candidatus Gottesmaniibacteriota</taxon>
    </lineage>
</organism>
<proteinExistence type="predicted"/>
<comment type="caution">
    <text evidence="1">The sequence shown here is derived from an EMBL/GenBank/DDBJ whole genome shotgun (WGS) entry which is preliminary data.</text>
</comment>
<dbReference type="Proteomes" id="UP000034588">
    <property type="component" value="Unassembled WGS sequence"/>
</dbReference>
<accession>A0A0G1Y993</accession>
<protein>
    <submittedName>
        <fullName evidence="1">Uncharacterized protein</fullName>
    </submittedName>
</protein>
<evidence type="ECO:0000313" key="2">
    <source>
        <dbReference type="Proteomes" id="UP000034588"/>
    </source>
</evidence>
<name>A0A0G1Y993_9BACT</name>
<reference evidence="1 2" key="1">
    <citation type="journal article" date="2015" name="Nature">
        <title>rRNA introns, odd ribosomes, and small enigmatic genomes across a large radiation of phyla.</title>
        <authorList>
            <person name="Brown C.T."/>
            <person name="Hug L.A."/>
            <person name="Thomas B.C."/>
            <person name="Sharon I."/>
            <person name="Castelle C.J."/>
            <person name="Singh A."/>
            <person name="Wilkins M.J."/>
            <person name="Williams K.H."/>
            <person name="Banfield J.F."/>
        </authorList>
    </citation>
    <scope>NUCLEOTIDE SEQUENCE [LARGE SCALE GENOMIC DNA]</scope>
</reference>
<sequence>MNKYPVKDELKKIVEWPNSDFKGLMAYVLTLWEYADCGYWTRVGRKYNISTGGWSGNEEIIGAMRENIMFWAMCWYQSRRGGHYIFHVN</sequence>
<dbReference type="EMBL" id="LCQD01000018">
    <property type="protein sequence ID" value="KKW11477.1"/>
    <property type="molecule type" value="Genomic_DNA"/>
</dbReference>
<dbReference type="AlphaFoldDB" id="A0A0G1Y993"/>